<name>A0A532V3S2_UNCL8</name>
<comment type="caution">
    <text evidence="3">The sequence shown here is derived from an EMBL/GenBank/DDBJ whole genome shotgun (WGS) entry which is preliminary data.</text>
</comment>
<reference evidence="3 4" key="1">
    <citation type="submission" date="2017-06" db="EMBL/GenBank/DDBJ databases">
        <title>Novel microbial phyla capable of carbon fixation and sulfur reduction in deep-sea sediments.</title>
        <authorList>
            <person name="Huang J."/>
            <person name="Baker B."/>
            <person name="Wang Y."/>
        </authorList>
    </citation>
    <scope>NUCLEOTIDE SEQUENCE [LARGE SCALE GENOMIC DNA]</scope>
    <source>
        <strain evidence="3">B3_LCP</strain>
    </source>
</reference>
<keyword evidence="2" id="KW-1133">Transmembrane helix</keyword>
<dbReference type="Proteomes" id="UP000319619">
    <property type="component" value="Unassembled WGS sequence"/>
</dbReference>
<dbReference type="Gene3D" id="2.60.40.1120">
    <property type="entry name" value="Carboxypeptidase-like, regulatory domain"/>
    <property type="match status" value="1"/>
</dbReference>
<evidence type="ECO:0000256" key="1">
    <source>
        <dbReference type="SAM" id="MobiDB-lite"/>
    </source>
</evidence>
<gene>
    <name evidence="3" type="ORF">CEE37_04605</name>
</gene>
<feature type="region of interest" description="Disordered" evidence="1">
    <location>
        <begin position="137"/>
        <end position="159"/>
    </location>
</feature>
<protein>
    <recommendedName>
        <fullName evidence="5">PEGA domain-containing protein</fullName>
    </recommendedName>
</protein>
<feature type="transmembrane region" description="Helical" evidence="2">
    <location>
        <begin position="23"/>
        <end position="44"/>
    </location>
</feature>
<evidence type="ECO:0000256" key="2">
    <source>
        <dbReference type="SAM" id="Phobius"/>
    </source>
</evidence>
<evidence type="ECO:0000313" key="4">
    <source>
        <dbReference type="Proteomes" id="UP000319619"/>
    </source>
</evidence>
<organism evidence="3 4">
    <name type="scientific">candidate division LCP-89 bacterium B3_LCP</name>
    <dbReference type="NCBI Taxonomy" id="2012998"/>
    <lineage>
        <taxon>Bacteria</taxon>
        <taxon>Pseudomonadati</taxon>
        <taxon>Bacteria division LCP-89</taxon>
    </lineage>
</organism>
<dbReference type="EMBL" id="NJBN01000002">
    <property type="protein sequence ID" value="TKJ41853.1"/>
    <property type="molecule type" value="Genomic_DNA"/>
</dbReference>
<keyword evidence="2" id="KW-0812">Transmembrane</keyword>
<dbReference type="AlphaFoldDB" id="A0A532V3S2"/>
<sequence>MLKPHHTGIGRDQALITHRRKTLYAYTVTIILVVIALIVSVILISERKCTLLVQADHEDAYVVINGSVTNTMVGTKIRNLRPDTYTITVHLAGYHPIPSEDIVEVAAGKTIELSFQLEPIPPEVEIPKSKKPPVVKPLAQQKKFSPETNTRSDEAKEEDIAVSAKELETSEQRGTLKVNTYPIQGGIFVDDIFKGIGKVVMPDLSLGELIIRFGEVEGYRTPQPQKASLTGSWPYANLEGLYLPLIYITCNLDQSGRLITQKCEVRSGYYIDNSYTYDDPIIGPGIKYVDEIGAFVWEIGYAYSNRNPPGSDVIEINFDLPENWDGNKALELQIFGFASDKKYPFVISGQALVDVKVNDRQVVTAYHPAAIVGKSRIPDVNTLAVNSYLLSGKNQIQIQASGSSRCFFYLQKIVLL</sequence>
<keyword evidence="2" id="KW-0472">Membrane</keyword>
<evidence type="ECO:0000313" key="3">
    <source>
        <dbReference type="EMBL" id="TKJ41853.1"/>
    </source>
</evidence>
<accession>A0A532V3S2</accession>
<evidence type="ECO:0008006" key="5">
    <source>
        <dbReference type="Google" id="ProtNLM"/>
    </source>
</evidence>
<proteinExistence type="predicted"/>